<evidence type="ECO:0000313" key="3">
    <source>
        <dbReference type="Proteomes" id="UP001302274"/>
    </source>
</evidence>
<keyword evidence="1" id="KW-0812">Transmembrane</keyword>
<comment type="caution">
    <text evidence="2">The sequence shown here is derived from an EMBL/GenBank/DDBJ whole genome shotgun (WGS) entry which is preliminary data.</text>
</comment>
<evidence type="ECO:0000256" key="1">
    <source>
        <dbReference type="SAM" id="Phobius"/>
    </source>
</evidence>
<reference evidence="2 3" key="1">
    <citation type="submission" date="2023-11" db="EMBL/GenBank/DDBJ databases">
        <title>A Novel Polar Bacteriovorax (B. antarcticus) Isolated from the Biocrust in Antarctica.</title>
        <authorList>
            <person name="Mun W."/>
            <person name="Choi S.Y."/>
            <person name="Mitchell R.J."/>
        </authorList>
    </citation>
    <scope>NUCLEOTIDE SEQUENCE [LARGE SCALE GENOMIC DNA]</scope>
    <source>
        <strain evidence="2 3">PP10</strain>
    </source>
</reference>
<protein>
    <recommendedName>
        <fullName evidence="4">DoxX family protein</fullName>
    </recommendedName>
</protein>
<name>A0ABU5VWQ2_9BACT</name>
<feature type="transmembrane region" description="Helical" evidence="1">
    <location>
        <begin position="104"/>
        <end position="122"/>
    </location>
</feature>
<accession>A0ABU5VWQ2</accession>
<proteinExistence type="predicted"/>
<evidence type="ECO:0008006" key="4">
    <source>
        <dbReference type="Google" id="ProtNLM"/>
    </source>
</evidence>
<keyword evidence="1" id="KW-1133">Transmembrane helix</keyword>
<organism evidence="2 3">
    <name type="scientific">Bacteriovorax antarcticus</name>
    <dbReference type="NCBI Taxonomy" id="3088717"/>
    <lineage>
        <taxon>Bacteria</taxon>
        <taxon>Pseudomonadati</taxon>
        <taxon>Bdellovibrionota</taxon>
        <taxon>Bacteriovoracia</taxon>
        <taxon>Bacteriovoracales</taxon>
        <taxon>Bacteriovoracaceae</taxon>
        <taxon>Bacteriovorax</taxon>
    </lineage>
</organism>
<gene>
    <name evidence="2" type="ORF">SHI21_14795</name>
</gene>
<feature type="transmembrane region" description="Helical" evidence="1">
    <location>
        <begin position="43"/>
        <end position="64"/>
    </location>
</feature>
<keyword evidence="1" id="KW-0472">Membrane</keyword>
<keyword evidence="3" id="KW-1185">Reference proteome</keyword>
<dbReference type="RefSeq" id="WP_323577515.1">
    <property type="nucleotide sequence ID" value="NZ_JAYGJQ010000002.1"/>
</dbReference>
<sequence>MFSKVALASRYILGLMFTVFGANGLMMAFTGNGFIPMPPPPENMITIMTGFAATGYLMGLVSLLQFLSGVLLLSGFYINAAIVFLGPIIVNIFLIHVFAERSGLPMAIFVVILFVILVKSRWSDFRPLVRK</sequence>
<dbReference type="Proteomes" id="UP001302274">
    <property type="component" value="Unassembled WGS sequence"/>
</dbReference>
<dbReference type="EMBL" id="JAYGJQ010000002">
    <property type="protein sequence ID" value="MEA9357493.1"/>
    <property type="molecule type" value="Genomic_DNA"/>
</dbReference>
<feature type="transmembrane region" description="Helical" evidence="1">
    <location>
        <begin position="76"/>
        <end position="98"/>
    </location>
</feature>
<evidence type="ECO:0000313" key="2">
    <source>
        <dbReference type="EMBL" id="MEA9357493.1"/>
    </source>
</evidence>
<feature type="transmembrane region" description="Helical" evidence="1">
    <location>
        <begin position="12"/>
        <end position="31"/>
    </location>
</feature>